<evidence type="ECO:0000313" key="6">
    <source>
        <dbReference type="Proteomes" id="UP000509322"/>
    </source>
</evidence>
<dbReference type="SUPFAM" id="SSF47203">
    <property type="entry name" value="Acyl-CoA dehydrogenase C-terminal domain-like"/>
    <property type="match status" value="1"/>
</dbReference>
<proteinExistence type="inferred from homology"/>
<dbReference type="SUPFAM" id="SSF56645">
    <property type="entry name" value="Acyl-CoA dehydrogenase NM domain-like"/>
    <property type="match status" value="1"/>
</dbReference>
<dbReference type="InterPro" id="IPR046373">
    <property type="entry name" value="Acyl-CoA_Oxase/DH_mid-dom_sf"/>
</dbReference>
<comment type="similarity">
    <text evidence="1">Belongs to the acyl-CoA dehydrogenase family.</text>
</comment>
<gene>
    <name evidence="5" type="ORF">HYQ43_18555</name>
</gene>
<dbReference type="EMBL" id="CP058690">
    <property type="protein sequence ID" value="QLH16103.1"/>
    <property type="molecule type" value="Genomic_DNA"/>
</dbReference>
<sequence length="344" mass="37154">MTRHEVPTDPFATIAARAGAADRAERDLSDDIRLLFDCGVMQRLCDCATGPSVARGVDLLCRLGAANLSVGRLAEGHVNALRLIRLYGAAEQIARAEHAAAQAQLFGVWGADGPRPVRIDRTADGQAVLAGAKRFCSGLGLVRHAVVTARSARGVQLVLIRADDERRHDTAQWRTAGMRATLSGGHDMEGLRGEALGQADDYMREPYFEGGIWRYAALHAGALEALADALGRHIRDPSPMQAARLVEMIRLTRGARLWVEHAANAVENSPAPDITASLLAREAVEEACLRGIALCERAFGTAAFMDGNPVERIRRDLAFFLRQANLDGKTQLAARLILDGRATQ</sequence>
<evidence type="ECO:0000256" key="3">
    <source>
        <dbReference type="ARBA" id="ARBA00022827"/>
    </source>
</evidence>
<dbReference type="Proteomes" id="UP000509322">
    <property type="component" value="Chromosome 2"/>
</dbReference>
<dbReference type="Gene3D" id="2.40.110.10">
    <property type="entry name" value="Butyryl-CoA Dehydrogenase, subunit A, domain 2"/>
    <property type="match status" value="1"/>
</dbReference>
<protein>
    <submittedName>
        <fullName evidence="5">Acyl-CoA dehydrogenase</fullName>
    </submittedName>
</protein>
<dbReference type="InterPro" id="IPR009100">
    <property type="entry name" value="AcylCoA_DH/oxidase_NM_dom_sf"/>
</dbReference>
<dbReference type="InterPro" id="IPR036250">
    <property type="entry name" value="AcylCo_DH-like_C"/>
</dbReference>
<dbReference type="Pfam" id="PF00441">
    <property type="entry name" value="Acyl-CoA_dh_1"/>
    <property type="match status" value="1"/>
</dbReference>
<dbReference type="GO" id="GO:0016627">
    <property type="term" value="F:oxidoreductase activity, acting on the CH-CH group of donors"/>
    <property type="evidence" value="ECO:0007669"/>
    <property type="project" value="InterPro"/>
</dbReference>
<evidence type="ECO:0000259" key="4">
    <source>
        <dbReference type="Pfam" id="PF00441"/>
    </source>
</evidence>
<keyword evidence="3" id="KW-0274">FAD</keyword>
<evidence type="ECO:0000256" key="2">
    <source>
        <dbReference type="ARBA" id="ARBA00022630"/>
    </source>
</evidence>
<evidence type="ECO:0000256" key="1">
    <source>
        <dbReference type="ARBA" id="ARBA00009347"/>
    </source>
</evidence>
<dbReference type="InterPro" id="IPR009075">
    <property type="entry name" value="AcylCo_DH/oxidase_C"/>
</dbReference>
<keyword evidence="2" id="KW-0285">Flavoprotein</keyword>
<dbReference type="AlphaFoldDB" id="A0A7H9BY34"/>
<name>A0A7H9BY34_PARPN</name>
<reference evidence="5 6" key="1">
    <citation type="submission" date="2020-07" db="EMBL/GenBank/DDBJ databases">
        <title>The complete genome of Paracoccus pantotrophus ACCC 10489.</title>
        <authorList>
            <person name="Si Y."/>
        </authorList>
    </citation>
    <scope>NUCLEOTIDE SEQUENCE [LARGE SCALE GENOMIC DNA]</scope>
    <source>
        <strain evidence="6">ACCC 10489</strain>
    </source>
</reference>
<dbReference type="RefSeq" id="WP_179921950.1">
    <property type="nucleotide sequence ID" value="NZ_CP058690.1"/>
</dbReference>
<dbReference type="Gene3D" id="1.20.140.10">
    <property type="entry name" value="Butyryl-CoA Dehydrogenase, subunit A, domain 3"/>
    <property type="match status" value="1"/>
</dbReference>
<accession>A0A7H9BY34</accession>
<feature type="domain" description="Acyl-CoA dehydrogenase/oxidase C-terminal" evidence="4">
    <location>
        <begin position="239"/>
        <end position="317"/>
    </location>
</feature>
<organism evidence="5 6">
    <name type="scientific">Paracoccus pantotrophus</name>
    <name type="common">Thiosphaera pantotropha</name>
    <dbReference type="NCBI Taxonomy" id="82367"/>
    <lineage>
        <taxon>Bacteria</taxon>
        <taxon>Pseudomonadati</taxon>
        <taxon>Pseudomonadota</taxon>
        <taxon>Alphaproteobacteria</taxon>
        <taxon>Rhodobacterales</taxon>
        <taxon>Paracoccaceae</taxon>
        <taxon>Paracoccus</taxon>
    </lineage>
</organism>
<evidence type="ECO:0000313" key="5">
    <source>
        <dbReference type="EMBL" id="QLH16103.1"/>
    </source>
</evidence>